<dbReference type="Gene3D" id="2.40.170.20">
    <property type="entry name" value="TonB-dependent receptor, beta-barrel domain"/>
    <property type="match status" value="1"/>
</dbReference>
<proteinExistence type="inferred from homology"/>
<evidence type="ECO:0000256" key="9">
    <source>
        <dbReference type="ARBA" id="ARBA00023065"/>
    </source>
</evidence>
<dbReference type="Pfam" id="PF00593">
    <property type="entry name" value="TonB_dep_Rec_b-barrel"/>
    <property type="match status" value="1"/>
</dbReference>
<sequence>MKFFNSVVSTGQTQLFRCLQSKFKLKNLNSAQMMLGLGLTLSIPISFAHAEDIQKLNLSQSASPQLPTINVQALQDKTTTFAGQISSQSNLGFLGDKDFMETPFNSIGYTDQYIENQQAKDITEVIAKTDPSVFTNGASGGWSENYYIRGFSSSTSDMSMNGMFGITPFYRTSPEMFERVEVLKGPSALLNGMPPAGSVGGVVNLVTKRADDEALNRFTATYMSDSQWGGHLDLGRRFGENKAFGVRFNSVYRDGNGAIKDQDKQTQQFSLGLDWRGENARISADLYRAQDRVDGVNRGINLAPGVGIPKPPKPDTLLNPDWSFVETKDKGAMLRGEYDVNDQLMAYASYGQSKTDYKYNGAMSATVLDQQGTLETKMGQLAFDLEKKSADIGFKGRLNTGVVAHQWVANATYYKHDQNDYGVRNVAGAEWITNLYDPVWGKPVPFNTPHISKTSSRLSSYGIADTLSFAQDKVQLTVGVRQQEVVSESFNIVTGNRISRYDKSATTPGAAILFKATNYLSLYANYIEGLSQGTTAPYTAVNAREVFAPFKTKQKEVGLKVDIGQFSNTLSVFEIEKPSSYTDPVTNIFTADGEQRNRGVEWSFLTTPVEHVRLLGGIAYIDPELTKTAGGKNQGNTATGVAKQQAKLGLEWDTPTLDGLTLTANATAVFKQYINQENTLSASGRTLFDLGARYKSALVQFPMTIRASVNNVTNKAYWGMPQLSSLALGAPRTYMLSVSLDF</sequence>
<keyword evidence="6 14" id="KW-0812">Transmembrane</keyword>
<dbReference type="GO" id="GO:0009279">
    <property type="term" value="C:cell outer membrane"/>
    <property type="evidence" value="ECO:0007669"/>
    <property type="project" value="UniProtKB-SubCell"/>
</dbReference>
<evidence type="ECO:0000256" key="11">
    <source>
        <dbReference type="ARBA" id="ARBA00023136"/>
    </source>
</evidence>
<gene>
    <name evidence="19" type="primary">fatA_1</name>
    <name evidence="19" type="ORF">GAK29_00184</name>
</gene>
<dbReference type="GO" id="GO:0015344">
    <property type="term" value="F:siderophore uptake transmembrane transporter activity"/>
    <property type="evidence" value="ECO:0007669"/>
    <property type="project" value="TreeGrafter"/>
</dbReference>
<evidence type="ECO:0000256" key="16">
    <source>
        <dbReference type="RuleBase" id="RU003357"/>
    </source>
</evidence>
<protein>
    <submittedName>
        <fullName evidence="19">Ferric-anguibactin receptor FatA</fullName>
    </submittedName>
</protein>
<dbReference type="PROSITE" id="PS52016">
    <property type="entry name" value="TONB_DEPENDENT_REC_3"/>
    <property type="match status" value="1"/>
</dbReference>
<dbReference type="AlphaFoldDB" id="A0A833PLF3"/>
<keyword evidence="7" id="KW-0732">Signal</keyword>
<dbReference type="Gene3D" id="2.170.130.10">
    <property type="entry name" value="TonB-dependent receptor, plug domain"/>
    <property type="match status" value="1"/>
</dbReference>
<evidence type="ECO:0000256" key="1">
    <source>
        <dbReference type="ARBA" id="ARBA00004571"/>
    </source>
</evidence>
<evidence type="ECO:0000256" key="12">
    <source>
        <dbReference type="ARBA" id="ARBA00023170"/>
    </source>
</evidence>
<evidence type="ECO:0000256" key="6">
    <source>
        <dbReference type="ARBA" id="ARBA00022692"/>
    </source>
</evidence>
<evidence type="ECO:0000256" key="7">
    <source>
        <dbReference type="ARBA" id="ARBA00022729"/>
    </source>
</evidence>
<evidence type="ECO:0000256" key="14">
    <source>
        <dbReference type="PROSITE-ProRule" id="PRU01360"/>
    </source>
</evidence>
<keyword evidence="11 14" id="KW-0472">Membrane</keyword>
<keyword evidence="3 14" id="KW-0813">Transport</keyword>
<dbReference type="InterPro" id="IPR000531">
    <property type="entry name" value="Beta-barrel_TonB"/>
</dbReference>
<dbReference type="SUPFAM" id="SSF56935">
    <property type="entry name" value="Porins"/>
    <property type="match status" value="1"/>
</dbReference>
<feature type="domain" description="TonB-dependent receptor plug" evidence="18">
    <location>
        <begin position="100"/>
        <end position="197"/>
    </location>
</feature>
<feature type="domain" description="TonB-dependent receptor-like beta-barrel" evidence="17">
    <location>
        <begin position="276"/>
        <end position="712"/>
    </location>
</feature>
<evidence type="ECO:0000256" key="4">
    <source>
        <dbReference type="ARBA" id="ARBA00022452"/>
    </source>
</evidence>
<reference evidence="20" key="1">
    <citation type="journal article" date="2020" name="MBio">
        <title>Horizontal gene transfer to a defensive symbiont with a reduced genome amongst a multipartite beetle microbiome.</title>
        <authorList>
            <person name="Waterworth S.C."/>
            <person name="Florez L.V."/>
            <person name="Rees E.R."/>
            <person name="Hertweck C."/>
            <person name="Kaltenpoth M."/>
            <person name="Kwan J.C."/>
        </authorList>
    </citation>
    <scope>NUCLEOTIDE SEQUENCE [LARGE SCALE GENOMIC DNA]</scope>
</reference>
<evidence type="ECO:0000256" key="13">
    <source>
        <dbReference type="ARBA" id="ARBA00023237"/>
    </source>
</evidence>
<dbReference type="PROSITE" id="PS01156">
    <property type="entry name" value="TONB_DEPENDENT_REC_2"/>
    <property type="match status" value="1"/>
</dbReference>
<dbReference type="Proteomes" id="UP000490535">
    <property type="component" value="Unassembled WGS sequence"/>
</dbReference>
<dbReference type="InterPro" id="IPR010105">
    <property type="entry name" value="TonB_sidphr_rcpt"/>
</dbReference>
<evidence type="ECO:0000256" key="8">
    <source>
        <dbReference type="ARBA" id="ARBA00023004"/>
    </source>
</evidence>
<dbReference type="PANTHER" id="PTHR32552">
    <property type="entry name" value="FERRICHROME IRON RECEPTOR-RELATED"/>
    <property type="match status" value="1"/>
</dbReference>
<keyword evidence="8" id="KW-0408">Iron</keyword>
<dbReference type="InterPro" id="IPR012910">
    <property type="entry name" value="Plug_dom"/>
</dbReference>
<dbReference type="GO" id="GO:0015891">
    <property type="term" value="P:siderophore transport"/>
    <property type="evidence" value="ECO:0007669"/>
    <property type="project" value="InterPro"/>
</dbReference>
<keyword evidence="12 19" id="KW-0675">Receptor</keyword>
<keyword evidence="13 14" id="KW-0998">Cell outer membrane</keyword>
<dbReference type="Pfam" id="PF07715">
    <property type="entry name" value="Plug"/>
    <property type="match status" value="1"/>
</dbReference>
<evidence type="ECO:0000313" key="19">
    <source>
        <dbReference type="EMBL" id="KAF1028304.1"/>
    </source>
</evidence>
<dbReference type="NCBIfam" id="TIGR01783">
    <property type="entry name" value="TonB-siderophor"/>
    <property type="match status" value="1"/>
</dbReference>
<name>A0A833PLF3_ACIBZ</name>
<evidence type="ECO:0000313" key="20">
    <source>
        <dbReference type="Proteomes" id="UP000490535"/>
    </source>
</evidence>
<dbReference type="InterPro" id="IPR010917">
    <property type="entry name" value="TonB_rcpt_CS"/>
</dbReference>
<dbReference type="InterPro" id="IPR037066">
    <property type="entry name" value="Plug_dom_sf"/>
</dbReference>
<dbReference type="PANTHER" id="PTHR32552:SF82">
    <property type="entry name" value="FCUA PROTEIN"/>
    <property type="match status" value="1"/>
</dbReference>
<dbReference type="EMBL" id="WNDP01000002">
    <property type="protein sequence ID" value="KAF1028304.1"/>
    <property type="molecule type" value="Genomic_DNA"/>
</dbReference>
<organism evidence="19 20">
    <name type="scientific">Acinetobacter bereziniae</name>
    <name type="common">Acinetobacter genomosp. 10</name>
    <dbReference type="NCBI Taxonomy" id="106648"/>
    <lineage>
        <taxon>Bacteria</taxon>
        <taxon>Pseudomonadati</taxon>
        <taxon>Pseudomonadota</taxon>
        <taxon>Gammaproteobacteria</taxon>
        <taxon>Moraxellales</taxon>
        <taxon>Moraxellaceae</taxon>
        <taxon>Acinetobacter</taxon>
    </lineage>
</organism>
<comment type="caution">
    <text evidence="19">The sequence shown here is derived from an EMBL/GenBank/DDBJ whole genome shotgun (WGS) entry which is preliminary data.</text>
</comment>
<evidence type="ECO:0000256" key="15">
    <source>
        <dbReference type="PROSITE-ProRule" id="PRU10144"/>
    </source>
</evidence>
<evidence type="ECO:0000256" key="3">
    <source>
        <dbReference type="ARBA" id="ARBA00022448"/>
    </source>
</evidence>
<evidence type="ECO:0000259" key="18">
    <source>
        <dbReference type="Pfam" id="PF07715"/>
    </source>
</evidence>
<accession>A0A833PLF3</accession>
<keyword evidence="4 14" id="KW-1134">Transmembrane beta strand</keyword>
<evidence type="ECO:0000256" key="2">
    <source>
        <dbReference type="ARBA" id="ARBA00009810"/>
    </source>
</evidence>
<evidence type="ECO:0000256" key="10">
    <source>
        <dbReference type="ARBA" id="ARBA00023077"/>
    </source>
</evidence>
<comment type="similarity">
    <text evidence="2 14 16">Belongs to the TonB-dependent receptor family.</text>
</comment>
<keyword evidence="9" id="KW-0406">Ion transport</keyword>
<dbReference type="InterPro" id="IPR036942">
    <property type="entry name" value="Beta-barrel_TonB_sf"/>
</dbReference>
<dbReference type="GO" id="GO:0038023">
    <property type="term" value="F:signaling receptor activity"/>
    <property type="evidence" value="ECO:0007669"/>
    <property type="project" value="InterPro"/>
</dbReference>
<evidence type="ECO:0000256" key="5">
    <source>
        <dbReference type="ARBA" id="ARBA00022496"/>
    </source>
</evidence>
<evidence type="ECO:0000259" key="17">
    <source>
        <dbReference type="Pfam" id="PF00593"/>
    </source>
</evidence>
<feature type="short sequence motif" description="TonB C-terminal box" evidence="15">
    <location>
        <begin position="725"/>
        <end position="742"/>
    </location>
</feature>
<comment type="subcellular location">
    <subcellularLocation>
        <location evidence="1 14">Cell outer membrane</location>
        <topology evidence="1 14">Multi-pass membrane protein</topology>
    </subcellularLocation>
</comment>
<dbReference type="CDD" id="cd01347">
    <property type="entry name" value="ligand_gated_channel"/>
    <property type="match status" value="1"/>
</dbReference>
<dbReference type="InterPro" id="IPR039426">
    <property type="entry name" value="TonB-dep_rcpt-like"/>
</dbReference>
<keyword evidence="10 16" id="KW-0798">TonB box</keyword>
<keyword evidence="5" id="KW-0410">Iron transport</keyword>